<dbReference type="InterPro" id="IPR050368">
    <property type="entry name" value="ClC-type_chloride_channel"/>
</dbReference>
<dbReference type="GeneID" id="61074442"/>
<feature type="transmembrane region" description="Helical" evidence="5">
    <location>
        <begin position="256"/>
        <end position="272"/>
    </location>
</feature>
<feature type="transmembrane region" description="Helical" evidence="5">
    <location>
        <begin position="358"/>
        <end position="387"/>
    </location>
</feature>
<dbReference type="EMBL" id="CP118627">
    <property type="protein sequence ID" value="WEA14509.1"/>
    <property type="molecule type" value="Genomic_DNA"/>
</dbReference>
<dbReference type="Gene3D" id="1.10.3080.10">
    <property type="entry name" value="Clc chloride channel"/>
    <property type="match status" value="1"/>
</dbReference>
<dbReference type="OrthoDB" id="9767361at2"/>
<dbReference type="InterPro" id="IPR014743">
    <property type="entry name" value="Cl-channel_core"/>
</dbReference>
<dbReference type="Pfam" id="PF00654">
    <property type="entry name" value="Voltage_CLC"/>
    <property type="match status" value="1"/>
</dbReference>
<dbReference type="PANTHER" id="PTHR43427:SF12">
    <property type="entry name" value="CHLORIDE TRANSPORTER"/>
    <property type="match status" value="1"/>
</dbReference>
<feature type="transmembrane region" description="Helical" evidence="5">
    <location>
        <begin position="177"/>
        <end position="197"/>
    </location>
</feature>
<reference evidence="6" key="3">
    <citation type="submission" date="2023-04" db="EMBL/GenBank/DDBJ databases">
        <title>Genomic analysis of Lactococcus garvieae isolates.</title>
        <authorList>
            <person name="Zhanghang C."/>
        </authorList>
    </citation>
    <scope>NUCLEOTIDE SEQUENCE</scope>
    <source>
        <strain evidence="6">ZB-1</strain>
    </source>
</reference>
<dbReference type="GO" id="GO:0015108">
    <property type="term" value="F:chloride transmembrane transporter activity"/>
    <property type="evidence" value="ECO:0007669"/>
    <property type="project" value="InterPro"/>
</dbReference>
<proteinExistence type="predicted"/>
<feature type="transmembrane region" description="Helical" evidence="5">
    <location>
        <begin position="319"/>
        <end position="346"/>
    </location>
</feature>
<dbReference type="EMBL" id="FOTJ01000004">
    <property type="protein sequence ID" value="SFL30874.1"/>
    <property type="molecule type" value="Genomic_DNA"/>
</dbReference>
<evidence type="ECO:0000313" key="9">
    <source>
        <dbReference type="Proteomes" id="UP000181969"/>
    </source>
</evidence>
<dbReference type="EMBL" id="JARYTV010000001">
    <property type="protein sequence ID" value="MDH7959262.1"/>
    <property type="molecule type" value="Genomic_DNA"/>
</dbReference>
<feature type="transmembrane region" description="Helical" evidence="5">
    <location>
        <begin position="49"/>
        <end position="66"/>
    </location>
</feature>
<accession>A0A1I4GLC5</accession>
<feature type="transmembrane region" description="Helical" evidence="5">
    <location>
        <begin position="12"/>
        <end position="29"/>
    </location>
</feature>
<evidence type="ECO:0000256" key="3">
    <source>
        <dbReference type="ARBA" id="ARBA00022989"/>
    </source>
</evidence>
<evidence type="ECO:0000256" key="5">
    <source>
        <dbReference type="SAM" id="Phobius"/>
    </source>
</evidence>
<evidence type="ECO:0000313" key="7">
    <source>
        <dbReference type="EMBL" id="SFL30874.1"/>
    </source>
</evidence>
<dbReference type="Proteomes" id="UP001217324">
    <property type="component" value="Chromosome"/>
</dbReference>
<dbReference type="PRINTS" id="PR00762">
    <property type="entry name" value="CLCHANNEL"/>
</dbReference>
<dbReference type="Proteomes" id="UP001157396">
    <property type="component" value="Unassembled WGS sequence"/>
</dbReference>
<organism evidence="7 9">
    <name type="scientific">Lactococcus garvieae</name>
    <dbReference type="NCBI Taxonomy" id="1363"/>
    <lineage>
        <taxon>Bacteria</taxon>
        <taxon>Bacillati</taxon>
        <taxon>Bacillota</taxon>
        <taxon>Bacilli</taxon>
        <taxon>Lactobacillales</taxon>
        <taxon>Streptococcaceae</taxon>
        <taxon>Lactococcus</taxon>
    </lineage>
</organism>
<feature type="transmembrane region" description="Helical" evidence="5">
    <location>
        <begin position="95"/>
        <end position="113"/>
    </location>
</feature>
<evidence type="ECO:0000313" key="6">
    <source>
        <dbReference type="EMBL" id="MDH7959262.1"/>
    </source>
</evidence>
<evidence type="ECO:0000256" key="2">
    <source>
        <dbReference type="ARBA" id="ARBA00022692"/>
    </source>
</evidence>
<dbReference type="AlphaFoldDB" id="A0A1I4GLC5"/>
<keyword evidence="3 5" id="KW-1133">Transmembrane helix</keyword>
<comment type="subcellular location">
    <subcellularLocation>
        <location evidence="1">Membrane</location>
        <topology evidence="1">Multi-pass membrane protein</topology>
    </subcellularLocation>
</comment>
<evidence type="ECO:0000256" key="1">
    <source>
        <dbReference type="ARBA" id="ARBA00004141"/>
    </source>
</evidence>
<dbReference type="Proteomes" id="UP000181969">
    <property type="component" value="Unassembled WGS sequence"/>
</dbReference>
<reference evidence="7 9" key="1">
    <citation type="submission" date="2016-10" db="EMBL/GenBank/DDBJ databases">
        <authorList>
            <person name="de Groot N.N."/>
        </authorList>
    </citation>
    <scope>NUCLEOTIDE SEQUENCE [LARGE SCALE GENOMIC DNA]</scope>
    <source>
        <strain evidence="7 9">M79</strain>
    </source>
</reference>
<evidence type="ECO:0000256" key="4">
    <source>
        <dbReference type="ARBA" id="ARBA00023136"/>
    </source>
</evidence>
<protein>
    <submittedName>
        <fullName evidence="6">Chloride channel protein</fullName>
    </submittedName>
    <submittedName>
        <fullName evidence="7">H+/Cl-antiporter ClcA</fullName>
    </submittedName>
</protein>
<keyword evidence="2 5" id="KW-0812">Transmembrane</keyword>
<reference evidence="8" key="2">
    <citation type="submission" date="2023-02" db="EMBL/GenBank/DDBJ databases">
        <title>Comparative genomics and fermentation flavor characterization of five lactic acid bacteria reveal flavor biosynthesis metabolic pathways in fermented muskmelon puree.</title>
        <authorList>
            <person name="Yuan L."/>
            <person name="Li M."/>
            <person name="Xu X."/>
            <person name="Lao F."/>
            <person name="Wu J."/>
        </authorList>
    </citation>
    <scope>NUCLEOTIDE SEQUENCE</scope>
    <source>
        <strain evidence="8">Pa-2</strain>
    </source>
</reference>
<dbReference type="PANTHER" id="PTHR43427">
    <property type="entry name" value="CHLORIDE CHANNEL PROTEIN CLC-E"/>
    <property type="match status" value="1"/>
</dbReference>
<feature type="transmembrane region" description="Helical" evidence="5">
    <location>
        <begin position="142"/>
        <end position="165"/>
    </location>
</feature>
<gene>
    <name evidence="8" type="ORF">PWF74_03115</name>
    <name evidence="6" type="ORF">QHR29_02045</name>
    <name evidence="7" type="ORF">SAMN05216438_104132</name>
</gene>
<feature type="transmembrane region" description="Helical" evidence="5">
    <location>
        <begin position="217"/>
        <end position="235"/>
    </location>
</feature>
<dbReference type="SUPFAM" id="SSF81340">
    <property type="entry name" value="Clc chloride channel"/>
    <property type="match status" value="1"/>
</dbReference>
<dbReference type="GO" id="GO:0016020">
    <property type="term" value="C:membrane"/>
    <property type="evidence" value="ECO:0007669"/>
    <property type="project" value="UniProtKB-SubCell"/>
</dbReference>
<dbReference type="RefSeq" id="WP_042218699.1">
    <property type="nucleotide sequence ID" value="NZ_AP026069.1"/>
</dbReference>
<sequence>MKNIKIGISRWAVLYAVLALVIGVIIGAVDALFGRGLIFITETRDAHPLYFLPFLALAGLLIVYVYQRFGKDSQKGMGLIFEAGNKGREDIPKRLVPLIIFSTWLSHLFGASVGREGVAVQIGATIGHTVGGKLSSKEAQKVLLITGMAAGFAGLFQTPIAATFFAIEILMVGKIEYIALFPALVGSYAASATSHALGLEKFSFAVNTDLNIDPLVLLKLLVVAICFGLVGRIFAQGLAFMKTYMASKLTNPYRRILLMGLILSLGLIFIHLDRYAGLGTNLISMSFNGEHINAYDWLLKLLFTVLSISAGFQGGEVTPLFAIGASLGATLALLLGLPVGLVAAAGYVSVFSSATNSYFASIFIAAEVFGFGTVQYILPIVTIAYILNGNASIYAQGKLNLEV</sequence>
<evidence type="ECO:0000313" key="8">
    <source>
        <dbReference type="EMBL" id="WEA14509.1"/>
    </source>
</evidence>
<keyword evidence="4 5" id="KW-0472">Membrane</keyword>
<dbReference type="InterPro" id="IPR001807">
    <property type="entry name" value="ClC"/>
</dbReference>
<name>A0A1I4GLC5_9LACT</name>